<organism evidence="7 8">
    <name type="scientific">Megasphaera micronuciformis F0359</name>
    <dbReference type="NCBI Taxonomy" id="706434"/>
    <lineage>
        <taxon>Bacteria</taxon>
        <taxon>Bacillati</taxon>
        <taxon>Bacillota</taxon>
        <taxon>Negativicutes</taxon>
        <taxon>Veillonellales</taxon>
        <taxon>Veillonellaceae</taxon>
        <taxon>Megasphaera</taxon>
    </lineage>
</organism>
<feature type="transmembrane region" description="Helical" evidence="6">
    <location>
        <begin position="39"/>
        <end position="59"/>
    </location>
</feature>
<comment type="subcellular location">
    <subcellularLocation>
        <location evidence="1">Membrane</location>
        <topology evidence="1">Multi-pass membrane protein</topology>
    </subcellularLocation>
</comment>
<feature type="transmembrane region" description="Helical" evidence="6">
    <location>
        <begin position="169"/>
        <end position="189"/>
    </location>
</feature>
<feature type="transmembrane region" description="Helical" evidence="6">
    <location>
        <begin position="201"/>
        <end position="227"/>
    </location>
</feature>
<feature type="transmembrane region" description="Helical" evidence="6">
    <location>
        <begin position="336"/>
        <end position="353"/>
    </location>
</feature>
<proteinExistence type="inferred from homology"/>
<evidence type="ECO:0000256" key="3">
    <source>
        <dbReference type="ARBA" id="ARBA00022692"/>
    </source>
</evidence>
<dbReference type="PANTHER" id="PTHR30569:SF0">
    <property type="entry name" value="CYTOSINE PERMEASE"/>
    <property type="match status" value="1"/>
</dbReference>
<evidence type="ECO:0000313" key="8">
    <source>
        <dbReference type="Proteomes" id="UP000003195"/>
    </source>
</evidence>
<feature type="transmembrane region" description="Helical" evidence="6">
    <location>
        <begin position="140"/>
        <end position="157"/>
    </location>
</feature>
<dbReference type="eggNOG" id="COG1457">
    <property type="taxonomic scope" value="Bacteria"/>
</dbReference>
<dbReference type="Proteomes" id="UP000003195">
    <property type="component" value="Unassembled WGS sequence"/>
</dbReference>
<dbReference type="EMBL" id="AECS01000011">
    <property type="protein sequence ID" value="EFQ04679.1"/>
    <property type="molecule type" value="Genomic_DNA"/>
</dbReference>
<evidence type="ECO:0000256" key="5">
    <source>
        <dbReference type="ARBA" id="ARBA00023136"/>
    </source>
</evidence>
<feature type="transmembrane region" description="Helical" evidence="6">
    <location>
        <begin position="359"/>
        <end position="376"/>
    </location>
</feature>
<dbReference type="InterPro" id="IPR012732">
    <property type="entry name" value="Thia_CytX"/>
</dbReference>
<dbReference type="STRING" id="706434.HMPREF9429_00425"/>
<feature type="transmembrane region" description="Helical" evidence="6">
    <location>
        <begin position="107"/>
        <end position="128"/>
    </location>
</feature>
<comment type="caution">
    <text evidence="7">The sequence shown here is derived from an EMBL/GenBank/DDBJ whole genome shotgun (WGS) entry which is preliminary data.</text>
</comment>
<dbReference type="GO" id="GO:0005886">
    <property type="term" value="C:plasma membrane"/>
    <property type="evidence" value="ECO:0007669"/>
    <property type="project" value="TreeGrafter"/>
</dbReference>
<evidence type="ECO:0000313" key="7">
    <source>
        <dbReference type="EMBL" id="EFQ04679.1"/>
    </source>
</evidence>
<dbReference type="PANTHER" id="PTHR30569">
    <property type="entry name" value="CYTOSINE TRANSPORTER CODB"/>
    <property type="match status" value="1"/>
</dbReference>
<dbReference type="NCBIfam" id="TIGR02358">
    <property type="entry name" value="thia_cytX"/>
    <property type="match status" value="1"/>
</dbReference>
<dbReference type="Pfam" id="PF02133">
    <property type="entry name" value="Transp_cyt_pur"/>
    <property type="match status" value="1"/>
</dbReference>
<evidence type="ECO:0000256" key="1">
    <source>
        <dbReference type="ARBA" id="ARBA00004141"/>
    </source>
</evidence>
<keyword evidence="4 6" id="KW-1133">Transmembrane helix</keyword>
<keyword evidence="3 6" id="KW-0812">Transmembrane</keyword>
<reference evidence="7 8" key="1">
    <citation type="submission" date="2010-08" db="EMBL/GenBank/DDBJ databases">
        <authorList>
            <person name="Weinstock G."/>
            <person name="Sodergren E."/>
            <person name="Clifton S."/>
            <person name="Fulton L."/>
            <person name="Fulton B."/>
            <person name="Courtney L."/>
            <person name="Fronick C."/>
            <person name="Harrison M."/>
            <person name="Strong C."/>
            <person name="Farmer C."/>
            <person name="Delahaunty K."/>
            <person name="Markovic C."/>
            <person name="Hall O."/>
            <person name="Minx P."/>
            <person name="Tomlinson C."/>
            <person name="Mitreva M."/>
            <person name="Hou S."/>
            <person name="Chen J."/>
            <person name="Wollam A."/>
            <person name="Pepin K.H."/>
            <person name="Johnson M."/>
            <person name="Bhonagiri V."/>
            <person name="Zhang X."/>
            <person name="Suruliraj S."/>
            <person name="Warren W."/>
            <person name="Chinwalla A."/>
            <person name="Mardis E.R."/>
            <person name="Wilson R.K."/>
        </authorList>
    </citation>
    <scope>NUCLEOTIDE SEQUENCE [LARGE SCALE GENOMIC DNA]</scope>
    <source>
        <strain evidence="7 8">F0359</strain>
    </source>
</reference>
<keyword evidence="8" id="KW-1185">Reference proteome</keyword>
<sequence length="386" mass="40638">MKTSVVSNGLLWFGAGISIAEILTGMLVAPLGFVEGATAILIGHLIGGAVMFAAGLIGARTGVGSMETVGMAFGSKGRLWFALLNVIQLIGWTAVMIATAATSADALVPWGNAVWSVIAGAGIALWILLGIKNLDKVNRVIMAALLLLTLFLSRLVFDGIPQPVSGDITFGGAVELAVAMPLSWLPLIADYTRTAESPVKVTVSSCLSYFIASCWMFFIGMGAVIYLGSDDLAAVMAAAGLGCMGILIVLLSTVTTTFLDALSAGISASSISPRLKDTPCALVTCVLGVILAVFFDTDAFQDFLYFIGSVFAPMTAVLIADYFVLHADRRDTSVNLTNLVLWAMGFCLYRQLLDWDTPLGITFPVIVAVVLLSVLVHKVTDKRQAA</sequence>
<feature type="transmembrane region" description="Helical" evidence="6">
    <location>
        <begin position="79"/>
        <end position="101"/>
    </location>
</feature>
<dbReference type="GO" id="GO:0015209">
    <property type="term" value="F:cytosine transmembrane transporter activity"/>
    <property type="evidence" value="ECO:0007669"/>
    <property type="project" value="InterPro"/>
</dbReference>
<evidence type="ECO:0000256" key="6">
    <source>
        <dbReference type="SAM" id="Phobius"/>
    </source>
</evidence>
<feature type="transmembrane region" description="Helical" evidence="6">
    <location>
        <begin position="303"/>
        <end position="324"/>
    </location>
</feature>
<dbReference type="HOGENOM" id="CLU_048240_1_0_9"/>
<dbReference type="OrthoDB" id="9780088at2"/>
<feature type="transmembrane region" description="Helical" evidence="6">
    <location>
        <begin position="280"/>
        <end position="297"/>
    </location>
</feature>
<comment type="similarity">
    <text evidence="2">Belongs to the purine-cytosine permease (2.A.39) family.</text>
</comment>
<keyword evidence="5 6" id="KW-0472">Membrane</keyword>
<feature type="transmembrane region" description="Helical" evidence="6">
    <location>
        <begin position="12"/>
        <end position="33"/>
    </location>
</feature>
<name>E2ZAG8_9FIRM</name>
<accession>E2ZAG8</accession>
<protein>
    <submittedName>
        <fullName evidence="7">Putative hydroxymethylpyrimidine transporter CytX</fullName>
    </submittedName>
</protein>
<gene>
    <name evidence="7" type="primary">cytX</name>
    <name evidence="7" type="ORF">HMPREF9429_00425</name>
</gene>
<dbReference type="RefSeq" id="WP_006941249.1">
    <property type="nucleotide sequence ID" value="NZ_GL538185.1"/>
</dbReference>
<dbReference type="InterPro" id="IPR001248">
    <property type="entry name" value="Pur-cyt_permease"/>
</dbReference>
<dbReference type="Gene3D" id="1.10.4160.10">
    <property type="entry name" value="Hydantoin permease"/>
    <property type="match status" value="1"/>
</dbReference>
<dbReference type="InterPro" id="IPR030191">
    <property type="entry name" value="CodB"/>
</dbReference>
<evidence type="ECO:0000256" key="2">
    <source>
        <dbReference type="ARBA" id="ARBA00008974"/>
    </source>
</evidence>
<feature type="transmembrane region" description="Helical" evidence="6">
    <location>
        <begin position="233"/>
        <end position="259"/>
    </location>
</feature>
<evidence type="ECO:0000256" key="4">
    <source>
        <dbReference type="ARBA" id="ARBA00022989"/>
    </source>
</evidence>
<dbReference type="AlphaFoldDB" id="E2ZAG8"/>